<dbReference type="InterPro" id="IPR006162">
    <property type="entry name" value="Ppantetheine_attach_site"/>
</dbReference>
<gene>
    <name evidence="8" type="ORF">ACFFIA_37865</name>
</gene>
<dbReference type="Pfam" id="PF00550">
    <property type="entry name" value="PP-binding"/>
    <property type="match status" value="1"/>
</dbReference>
<dbReference type="Pfam" id="PF14765">
    <property type="entry name" value="PS-DH"/>
    <property type="match status" value="1"/>
</dbReference>
<dbReference type="Pfam" id="PF09277">
    <property type="entry name" value="Erythro-docking"/>
    <property type="match status" value="1"/>
</dbReference>
<dbReference type="Pfam" id="PF22953">
    <property type="entry name" value="SpnB_Rossmann"/>
    <property type="match status" value="1"/>
</dbReference>
<dbReference type="InterPro" id="IPR036736">
    <property type="entry name" value="ACP-like_sf"/>
</dbReference>
<dbReference type="PANTHER" id="PTHR43775:SF51">
    <property type="entry name" value="INACTIVE PHENOLPHTHIOCEROL SYNTHESIS POLYKETIDE SYNTHASE TYPE I PKS1-RELATED"/>
    <property type="match status" value="1"/>
</dbReference>
<dbReference type="SUPFAM" id="SSF47336">
    <property type="entry name" value="ACP-like"/>
    <property type="match status" value="1"/>
</dbReference>
<dbReference type="SMART" id="SM01294">
    <property type="entry name" value="PKS_PP_betabranch"/>
    <property type="match status" value="1"/>
</dbReference>
<evidence type="ECO:0000256" key="2">
    <source>
        <dbReference type="ARBA" id="ARBA00022553"/>
    </source>
</evidence>
<feature type="region of interest" description="C-terminal hotdog fold" evidence="4">
    <location>
        <begin position="106"/>
        <end position="245"/>
    </location>
</feature>
<organism evidence="8 9">
    <name type="scientific">Phytohabitans kaempferiae</name>
    <dbReference type="NCBI Taxonomy" id="1620943"/>
    <lineage>
        <taxon>Bacteria</taxon>
        <taxon>Bacillati</taxon>
        <taxon>Actinomycetota</taxon>
        <taxon>Actinomycetes</taxon>
        <taxon>Micromonosporales</taxon>
        <taxon>Micromonosporaceae</taxon>
    </lineage>
</organism>
<dbReference type="Pfam" id="PF08659">
    <property type="entry name" value="KR"/>
    <property type="match status" value="1"/>
</dbReference>
<dbReference type="InterPro" id="IPR020807">
    <property type="entry name" value="PKS_DH"/>
</dbReference>
<evidence type="ECO:0000256" key="5">
    <source>
        <dbReference type="SAM" id="MobiDB-lite"/>
    </source>
</evidence>
<dbReference type="RefSeq" id="WP_377260921.1">
    <property type="nucleotide sequence ID" value="NZ_JBHLUH010000082.1"/>
</dbReference>
<dbReference type="CDD" id="cd08956">
    <property type="entry name" value="KR_3_FAS_SDR_x"/>
    <property type="match status" value="1"/>
</dbReference>
<dbReference type="PANTHER" id="PTHR43775">
    <property type="entry name" value="FATTY ACID SYNTHASE"/>
    <property type="match status" value="1"/>
</dbReference>
<feature type="region of interest" description="Disordered" evidence="5">
    <location>
        <begin position="656"/>
        <end position="679"/>
    </location>
</feature>
<dbReference type="SMART" id="SM00822">
    <property type="entry name" value="PKS_KR"/>
    <property type="match status" value="1"/>
</dbReference>
<feature type="active site" description="Proton donor; for dehydratase activity" evidence="4">
    <location>
        <position position="166"/>
    </location>
</feature>
<dbReference type="InterPro" id="IPR015357">
    <property type="entry name" value="EryA2_docking"/>
</dbReference>
<dbReference type="InterPro" id="IPR049552">
    <property type="entry name" value="PKS_DH_N"/>
</dbReference>
<evidence type="ECO:0000313" key="8">
    <source>
        <dbReference type="EMBL" id="MFC0533387.1"/>
    </source>
</evidence>
<dbReference type="InterPro" id="IPR055123">
    <property type="entry name" value="SpnB-like_Rossmann"/>
</dbReference>
<dbReference type="InterPro" id="IPR020806">
    <property type="entry name" value="PKS_PP-bd"/>
</dbReference>
<keyword evidence="2" id="KW-0597">Phosphoprotein</keyword>
<dbReference type="Pfam" id="PF21089">
    <property type="entry name" value="PKS_DH_N"/>
    <property type="match status" value="1"/>
</dbReference>
<evidence type="ECO:0000256" key="1">
    <source>
        <dbReference type="ARBA" id="ARBA00022450"/>
    </source>
</evidence>
<dbReference type="InterPro" id="IPR050091">
    <property type="entry name" value="PKS_NRPS_Biosynth_Enz"/>
</dbReference>
<dbReference type="SMART" id="SM00826">
    <property type="entry name" value="PKS_DH"/>
    <property type="match status" value="1"/>
</dbReference>
<dbReference type="Gene3D" id="3.40.50.720">
    <property type="entry name" value="NAD(P)-binding Rossmann-like Domain"/>
    <property type="match status" value="1"/>
</dbReference>
<keyword evidence="3" id="KW-0808">Transferase</keyword>
<dbReference type="InterPro" id="IPR009081">
    <property type="entry name" value="PP-bd_ACP"/>
</dbReference>
<dbReference type="SUPFAM" id="SSF51735">
    <property type="entry name" value="NAD(P)-binding Rossmann-fold domains"/>
    <property type="match status" value="2"/>
</dbReference>
<accession>A0ABV6MG22</accession>
<feature type="compositionally biased region" description="Low complexity" evidence="5">
    <location>
        <begin position="665"/>
        <end position="679"/>
    </location>
</feature>
<dbReference type="InterPro" id="IPR049900">
    <property type="entry name" value="PKS_mFAS_DH"/>
</dbReference>
<name>A0ABV6MG22_9ACTN</name>
<dbReference type="EMBL" id="JBHLUH010000082">
    <property type="protein sequence ID" value="MFC0533387.1"/>
    <property type="molecule type" value="Genomic_DNA"/>
</dbReference>
<evidence type="ECO:0000313" key="9">
    <source>
        <dbReference type="Proteomes" id="UP001589867"/>
    </source>
</evidence>
<dbReference type="Proteomes" id="UP001589867">
    <property type="component" value="Unassembled WGS sequence"/>
</dbReference>
<feature type="region of interest" description="N-terminal hotdog fold" evidence="4">
    <location>
        <begin position="1"/>
        <end position="94"/>
    </location>
</feature>
<dbReference type="InterPro" id="IPR049551">
    <property type="entry name" value="PKS_DH_C"/>
</dbReference>
<dbReference type="Gene3D" id="3.10.129.110">
    <property type="entry name" value="Polyketide synthase dehydratase"/>
    <property type="match status" value="1"/>
</dbReference>
<dbReference type="SMART" id="SM00823">
    <property type="entry name" value="PKS_PP"/>
    <property type="match status" value="1"/>
</dbReference>
<feature type="domain" description="PKS/mFAS DH" evidence="7">
    <location>
        <begin position="1"/>
        <end position="245"/>
    </location>
</feature>
<feature type="domain" description="Carrier" evidence="6">
    <location>
        <begin position="691"/>
        <end position="766"/>
    </location>
</feature>
<dbReference type="PROSITE" id="PS50075">
    <property type="entry name" value="CARRIER"/>
    <property type="match status" value="1"/>
</dbReference>
<evidence type="ECO:0000259" key="6">
    <source>
        <dbReference type="PROSITE" id="PS50075"/>
    </source>
</evidence>
<dbReference type="Gene3D" id="1.10.1200.10">
    <property type="entry name" value="ACP-like"/>
    <property type="match status" value="1"/>
</dbReference>
<dbReference type="InterPro" id="IPR036291">
    <property type="entry name" value="NAD(P)-bd_dom_sf"/>
</dbReference>
<dbReference type="PROSITE" id="PS52019">
    <property type="entry name" value="PKS_MFAS_DH"/>
    <property type="match status" value="1"/>
</dbReference>
<sequence length="848" mass="86865">HTVLGQTLLPGTGYVELATRTGHEIGYPHLAELTLHAPLTLPPHGSATLQVAVTNPDNNGGRTVTIHSRDAHAHSDAPWIHHATGTLTAANGATAVGLTAWPPDDATAYDLTSAYPNLAAQGYQYGPAFQNLRRAWHHRGDLYAEVALAETAVDATTYGLHPALLDAALHVQLLDRAGGEADGPPPLPFIWSGVTIHAAGAQTIRVRISPAGPDAVSVTIADPSGAPVASIDSLVVRPATGLAGGASDSLFRLGWEAVPRPAPDGSAPDATVLTVPSTRGLDLPAEVHATAASVLASVRESLDTAGSDARLAVVTTGAVAAAEGDPIDPVAAAVWSLVRAAQAEHPGRFVLVDGDDPAGSLSAADLGAVLVTERAEIAVRGDAFLAPHLSRVAGPAADTRLGWDPDRTVLITGGTGGLGAVLARHLVTAHGMRRLLLTSRRGPDAAGARGLRDELAALGADVTIARCDVAVRGEVAALLAGIDERHPLVAVVHAAGVVDNGVIASMTADRLAAVLRPKVDGAWHLHELTQGPDLAAFVLFSSAAGVLLGAGQANYAAANGFLDALALHRRASGRPSVSLAWGAWTGAGGGMAAELDEAGLRRLHRLGMPPLSHAEGLALFDAALASGDPVLIPMKVDLSALRRLGGEVPAMLRALAGAGSGTGPSGRRPSSGSDGSLPRRLAATPAAERDDFLLGVVCARVAAVLGHASADAVPPARAFQELGFDSLAAIELRNQLGALAGQSLPATVVFDHPTPAALARYLMRLLDPGPADPTLPVLAELDRLEAALSTLDPAGAGQAKVAARLNALLRRWQDGGAADRPDEMAGHRLREADDDELFHILDHQLGIS</sequence>
<dbReference type="SUPFAM" id="SSF101166">
    <property type="entry name" value="Docking domain A of the erythromycin polyketide synthase (DEBS)"/>
    <property type="match status" value="1"/>
</dbReference>
<evidence type="ECO:0000256" key="3">
    <source>
        <dbReference type="ARBA" id="ARBA00022679"/>
    </source>
</evidence>
<feature type="non-terminal residue" evidence="8">
    <location>
        <position position="1"/>
    </location>
</feature>
<reference evidence="8 9" key="1">
    <citation type="submission" date="2024-09" db="EMBL/GenBank/DDBJ databases">
        <authorList>
            <person name="Sun Q."/>
            <person name="Mori K."/>
        </authorList>
    </citation>
    <scope>NUCLEOTIDE SEQUENCE [LARGE SCALE GENOMIC DNA]</scope>
    <source>
        <strain evidence="8 9">TBRC 3947</strain>
    </source>
</reference>
<protein>
    <submittedName>
        <fullName evidence="8">SDR family NAD(P)-dependent oxidoreductase</fullName>
    </submittedName>
</protein>
<feature type="active site" description="Proton acceptor; for dehydratase activity" evidence="4">
    <location>
        <position position="1"/>
    </location>
</feature>
<dbReference type="InterPro" id="IPR057326">
    <property type="entry name" value="KR_dom"/>
</dbReference>
<dbReference type="InterPro" id="IPR042104">
    <property type="entry name" value="PKS_dehydratase_sf"/>
</dbReference>
<keyword evidence="1" id="KW-0596">Phosphopantetheine</keyword>
<evidence type="ECO:0000256" key="4">
    <source>
        <dbReference type="PROSITE-ProRule" id="PRU01363"/>
    </source>
</evidence>
<keyword evidence="9" id="KW-1185">Reference proteome</keyword>
<proteinExistence type="predicted"/>
<evidence type="ECO:0000259" key="7">
    <source>
        <dbReference type="PROSITE" id="PS52019"/>
    </source>
</evidence>
<dbReference type="PROSITE" id="PS00012">
    <property type="entry name" value="PHOSPHOPANTETHEINE"/>
    <property type="match status" value="1"/>
</dbReference>
<dbReference type="InterPro" id="IPR013968">
    <property type="entry name" value="PKS_KR"/>
</dbReference>
<dbReference type="InterPro" id="IPR036347">
    <property type="entry name" value="DEBS_docking_sf"/>
</dbReference>
<comment type="caution">
    <text evidence="8">The sequence shown here is derived from an EMBL/GenBank/DDBJ whole genome shotgun (WGS) entry which is preliminary data.</text>
</comment>